<reference evidence="3" key="1">
    <citation type="submission" date="2019-08" db="EMBL/GenBank/DDBJ databases">
        <title>The improved chromosome-level genome for the pearl oyster Pinctada fucata martensii using PacBio sequencing and Hi-C.</title>
        <authorList>
            <person name="Zheng Z."/>
        </authorList>
    </citation>
    <scope>NUCLEOTIDE SEQUENCE</scope>
    <source>
        <strain evidence="3">ZZ-2019</strain>
        <tissue evidence="3">Adductor muscle</tissue>
    </source>
</reference>
<keyword evidence="4" id="KW-1185">Reference proteome</keyword>
<dbReference type="SUPFAM" id="SSF55486">
    <property type="entry name" value="Metalloproteases ('zincins'), catalytic domain"/>
    <property type="match status" value="1"/>
</dbReference>
<comment type="caution">
    <text evidence="3">The sequence shown here is derived from an EMBL/GenBank/DDBJ whole genome shotgun (WGS) entry which is preliminary data.</text>
</comment>
<keyword evidence="1" id="KW-0472">Membrane</keyword>
<evidence type="ECO:0000313" key="4">
    <source>
        <dbReference type="Proteomes" id="UP001186944"/>
    </source>
</evidence>
<keyword evidence="1" id="KW-0812">Transmembrane</keyword>
<dbReference type="Gene3D" id="1.10.1380.10">
    <property type="entry name" value="Neutral endopeptidase , domain2"/>
    <property type="match status" value="1"/>
</dbReference>
<accession>A0AA89C6S1</accession>
<dbReference type="PANTHER" id="PTHR11733">
    <property type="entry name" value="ZINC METALLOPROTEASE FAMILY M13 NEPRILYSIN-RELATED"/>
    <property type="match status" value="1"/>
</dbReference>
<dbReference type="InterPro" id="IPR008753">
    <property type="entry name" value="Peptidase_M13_N"/>
</dbReference>
<dbReference type="PROSITE" id="PS51885">
    <property type="entry name" value="NEPRILYSIN"/>
    <property type="match status" value="1"/>
</dbReference>
<feature type="transmembrane region" description="Helical" evidence="1">
    <location>
        <begin position="37"/>
        <end position="57"/>
    </location>
</feature>
<dbReference type="InterPro" id="IPR042089">
    <property type="entry name" value="Peptidase_M13_dom_2"/>
</dbReference>
<evidence type="ECO:0000259" key="2">
    <source>
        <dbReference type="Pfam" id="PF05649"/>
    </source>
</evidence>
<dbReference type="InterPro" id="IPR000718">
    <property type="entry name" value="Peptidase_M13"/>
</dbReference>
<dbReference type="GO" id="GO:0004222">
    <property type="term" value="F:metalloendopeptidase activity"/>
    <property type="evidence" value="ECO:0007669"/>
    <property type="project" value="InterPro"/>
</dbReference>
<dbReference type="Proteomes" id="UP001186944">
    <property type="component" value="Unassembled WGS sequence"/>
</dbReference>
<sequence length="250" mass="28635">MSERYQEFDQSDKAKTVMSWNNFVKNFQNVKPRRSEIILGVISIVAITVCIILAFVVSTTHKNVRTTSDKGVCSTMGCLRGAAFSLANMNSSINPCDDFYKFACGNFPKIVPLNSKTSSKTALDLINDANIDKIKKIISDPYSDDKDKTSMKGKIKDYYQSCTDDYQKEQRKGYPMIENVIPSLGGWYVLGNWSERTWDFQDVFLKASRDFSVLGFFRFIVTVDRYHSDKRVVEVNIIYFISNINRTYVL</sequence>
<name>A0AA89C6S1_PINIB</name>
<dbReference type="EMBL" id="VSWD01000005">
    <property type="protein sequence ID" value="KAK3101808.1"/>
    <property type="molecule type" value="Genomic_DNA"/>
</dbReference>
<proteinExistence type="predicted"/>
<dbReference type="Pfam" id="PF05649">
    <property type="entry name" value="Peptidase_M13_N"/>
    <property type="match status" value="1"/>
</dbReference>
<keyword evidence="1" id="KW-1133">Transmembrane helix</keyword>
<organism evidence="3 4">
    <name type="scientific">Pinctada imbricata</name>
    <name type="common">Atlantic pearl-oyster</name>
    <name type="synonym">Pinctada martensii</name>
    <dbReference type="NCBI Taxonomy" id="66713"/>
    <lineage>
        <taxon>Eukaryota</taxon>
        <taxon>Metazoa</taxon>
        <taxon>Spiralia</taxon>
        <taxon>Lophotrochozoa</taxon>
        <taxon>Mollusca</taxon>
        <taxon>Bivalvia</taxon>
        <taxon>Autobranchia</taxon>
        <taxon>Pteriomorphia</taxon>
        <taxon>Pterioida</taxon>
        <taxon>Pterioidea</taxon>
        <taxon>Pteriidae</taxon>
        <taxon>Pinctada</taxon>
    </lineage>
</organism>
<dbReference type="GO" id="GO:0016485">
    <property type="term" value="P:protein processing"/>
    <property type="evidence" value="ECO:0007669"/>
    <property type="project" value="TreeGrafter"/>
</dbReference>
<feature type="domain" description="Peptidase M13 N-terminal" evidence="2">
    <location>
        <begin position="95"/>
        <end position="235"/>
    </location>
</feature>
<gene>
    <name evidence="3" type="ORF">FSP39_006512</name>
</gene>
<evidence type="ECO:0000313" key="3">
    <source>
        <dbReference type="EMBL" id="KAK3101808.1"/>
    </source>
</evidence>
<dbReference type="GO" id="GO:0005886">
    <property type="term" value="C:plasma membrane"/>
    <property type="evidence" value="ECO:0007669"/>
    <property type="project" value="TreeGrafter"/>
</dbReference>
<dbReference type="AlphaFoldDB" id="A0AA89C6S1"/>
<protein>
    <recommendedName>
        <fullName evidence="2">Peptidase M13 N-terminal domain-containing protein</fullName>
    </recommendedName>
</protein>
<dbReference type="PANTHER" id="PTHR11733:SF208">
    <property type="entry name" value="PEPTIDASE M13 C-TERMINAL DOMAIN-CONTAINING PROTEIN"/>
    <property type="match status" value="1"/>
</dbReference>
<evidence type="ECO:0000256" key="1">
    <source>
        <dbReference type="SAM" id="Phobius"/>
    </source>
</evidence>